<reference evidence="3" key="2">
    <citation type="journal article" date="2018" name="BMC Genomics">
        <title>A manually annotated Actinidia chinensis var. chinensis (kiwifruit) genome highlights the challenges associated with draft genomes and gene prediction in plants.</title>
        <authorList>
            <person name="Pilkington S.M."/>
            <person name="Crowhurst R."/>
            <person name="Hilario E."/>
            <person name="Nardozza S."/>
            <person name="Fraser L."/>
            <person name="Peng Y."/>
            <person name="Gunaseelan K."/>
            <person name="Simpson R."/>
            <person name="Tahir J."/>
            <person name="Deroles S.C."/>
            <person name="Templeton K."/>
            <person name="Luo Z."/>
            <person name="Davy M."/>
            <person name="Cheng C."/>
            <person name="McNeilage M."/>
            <person name="Scaglione D."/>
            <person name="Liu Y."/>
            <person name="Zhang Q."/>
            <person name="Datson P."/>
            <person name="De Silva N."/>
            <person name="Gardiner S.E."/>
            <person name="Bassett H."/>
            <person name="Chagne D."/>
            <person name="McCallum J."/>
            <person name="Dzierzon H."/>
            <person name="Deng C."/>
            <person name="Wang Y.Y."/>
            <person name="Barron L."/>
            <person name="Manako K."/>
            <person name="Bowen J."/>
            <person name="Foster T.M."/>
            <person name="Erridge Z.A."/>
            <person name="Tiffin H."/>
            <person name="Waite C.N."/>
            <person name="Davies K.M."/>
            <person name="Grierson E.P."/>
            <person name="Laing W.A."/>
            <person name="Kirk R."/>
            <person name="Chen X."/>
            <person name="Wood M."/>
            <person name="Montefiori M."/>
            <person name="Brummell D.A."/>
            <person name="Schwinn K.E."/>
            <person name="Catanach A."/>
            <person name="Fullerton C."/>
            <person name="Li D."/>
            <person name="Meiyalaghan S."/>
            <person name="Nieuwenhuizen N."/>
            <person name="Read N."/>
            <person name="Prakash R."/>
            <person name="Hunter D."/>
            <person name="Zhang H."/>
            <person name="McKenzie M."/>
            <person name="Knabel M."/>
            <person name="Harris A."/>
            <person name="Allan A.C."/>
            <person name="Gleave A."/>
            <person name="Chen A."/>
            <person name="Janssen B.J."/>
            <person name="Plunkett B."/>
            <person name="Ampomah-Dwamena C."/>
            <person name="Voogd C."/>
            <person name="Leif D."/>
            <person name="Lafferty D."/>
            <person name="Souleyre E.J.F."/>
            <person name="Varkonyi-Gasic E."/>
            <person name="Gambi F."/>
            <person name="Hanley J."/>
            <person name="Yao J.L."/>
            <person name="Cheung J."/>
            <person name="David K.M."/>
            <person name="Warren B."/>
            <person name="Marsh K."/>
            <person name="Snowden K.C."/>
            <person name="Lin-Wang K."/>
            <person name="Brian L."/>
            <person name="Martinez-Sanchez M."/>
            <person name="Wang M."/>
            <person name="Ileperuma N."/>
            <person name="Macnee N."/>
            <person name="Campin R."/>
            <person name="McAtee P."/>
            <person name="Drummond R.S.M."/>
            <person name="Espley R.V."/>
            <person name="Ireland H.S."/>
            <person name="Wu R."/>
            <person name="Atkinson R.G."/>
            <person name="Karunairetnam S."/>
            <person name="Bulley S."/>
            <person name="Chunkath S."/>
            <person name="Hanley Z."/>
            <person name="Storey R."/>
            <person name="Thrimawithana A.H."/>
            <person name="Thomson S."/>
            <person name="David C."/>
            <person name="Testolin R."/>
            <person name="Huang H."/>
            <person name="Hellens R.P."/>
            <person name="Schaffer R.J."/>
        </authorList>
    </citation>
    <scope>NUCLEOTIDE SEQUENCE [LARGE SCALE GENOMIC DNA]</scope>
    <source>
        <strain evidence="3">cv. Red5</strain>
    </source>
</reference>
<sequence length="325" mass="37287">MECGYTSLENFELISCDTLTHLPLDFFPHLEHLTIESCPNLLSFSSDGLPPTLKNLSVRDCEKLVVPLSEEMKRCYTSLERLMLIRCDRLTHLPLDFFPKLESLFIDCCKNFETLSIADRRGLQILTSLKSVRIMYCRSMVSFPQGGLLAPNLWGFELQSCLKLKILPEQMQTVFPSLESLALHDCPEIESFPDEGLPSNLRSLRISNCKKLVDRRREWGLQRLPSLRRFVLRDDEDVGDSFPEEGLLPSTLTTLWIENLSNLKSLSKRGFQFLRSLTSLLIWGCPQLRSLPEEGFLASLEFLSIWCCLNSKPYPKRDFLTPSLS</sequence>
<organism evidence="2 3">
    <name type="scientific">Actinidia chinensis var. chinensis</name>
    <name type="common">Chinese soft-hair kiwi</name>
    <dbReference type="NCBI Taxonomy" id="1590841"/>
    <lineage>
        <taxon>Eukaryota</taxon>
        <taxon>Viridiplantae</taxon>
        <taxon>Streptophyta</taxon>
        <taxon>Embryophyta</taxon>
        <taxon>Tracheophyta</taxon>
        <taxon>Spermatophyta</taxon>
        <taxon>Magnoliopsida</taxon>
        <taxon>eudicotyledons</taxon>
        <taxon>Gunneridae</taxon>
        <taxon>Pentapetalae</taxon>
        <taxon>asterids</taxon>
        <taxon>Ericales</taxon>
        <taxon>Actinidiaceae</taxon>
        <taxon>Actinidia</taxon>
    </lineage>
</organism>
<dbReference type="GO" id="GO:0006952">
    <property type="term" value="P:defense response"/>
    <property type="evidence" value="ECO:0007669"/>
    <property type="project" value="UniProtKB-KW"/>
</dbReference>
<proteinExistence type="predicted"/>
<dbReference type="STRING" id="1590841.A0A2R6RA57"/>
<dbReference type="EMBL" id="NKQK01000008">
    <property type="protein sequence ID" value="PSS24447.1"/>
    <property type="molecule type" value="Genomic_DNA"/>
</dbReference>
<dbReference type="PANTHER" id="PTHR36766">
    <property type="entry name" value="PLANT BROAD-SPECTRUM MILDEW RESISTANCE PROTEIN RPW8"/>
    <property type="match status" value="1"/>
</dbReference>
<gene>
    <name evidence="2" type="ORF">CEY00_Acc33741</name>
</gene>
<dbReference type="OrthoDB" id="1896560at2759"/>
<name>A0A2R6RA57_ACTCC</name>
<dbReference type="Gene3D" id="3.80.10.10">
    <property type="entry name" value="Ribonuclease Inhibitor"/>
    <property type="match status" value="2"/>
</dbReference>
<dbReference type="PANTHER" id="PTHR36766:SF45">
    <property type="entry name" value="NB-ARC DOMAIN-CONTAINING PROTEIN"/>
    <property type="match status" value="1"/>
</dbReference>
<protein>
    <submittedName>
        <fullName evidence="2">Disease resistance protein</fullName>
    </submittedName>
</protein>
<dbReference type="Proteomes" id="UP000241394">
    <property type="component" value="Chromosome LG8"/>
</dbReference>
<keyword evidence="1" id="KW-0611">Plant defense</keyword>
<dbReference type="InParanoid" id="A0A2R6RA57"/>
<dbReference type="OMA" id="YLCINYC"/>
<dbReference type="SUPFAM" id="SSF52058">
    <property type="entry name" value="L domain-like"/>
    <property type="match status" value="1"/>
</dbReference>
<dbReference type="Gramene" id="PSS24447">
    <property type="protein sequence ID" value="PSS24447"/>
    <property type="gene ID" value="CEY00_Acc33741"/>
</dbReference>
<dbReference type="AlphaFoldDB" id="A0A2R6RA57"/>
<accession>A0A2R6RA57</accession>
<evidence type="ECO:0000256" key="1">
    <source>
        <dbReference type="ARBA" id="ARBA00022821"/>
    </source>
</evidence>
<evidence type="ECO:0000313" key="2">
    <source>
        <dbReference type="EMBL" id="PSS24447.1"/>
    </source>
</evidence>
<reference evidence="2 3" key="1">
    <citation type="submission" date="2017-07" db="EMBL/GenBank/DDBJ databases">
        <title>An improved, manually edited Actinidia chinensis var. chinensis (kiwifruit) genome highlights the challenges associated with draft genomes and gene prediction in plants.</title>
        <authorList>
            <person name="Pilkington S."/>
            <person name="Crowhurst R."/>
            <person name="Hilario E."/>
            <person name="Nardozza S."/>
            <person name="Fraser L."/>
            <person name="Peng Y."/>
            <person name="Gunaseelan K."/>
            <person name="Simpson R."/>
            <person name="Tahir J."/>
            <person name="Deroles S."/>
            <person name="Templeton K."/>
            <person name="Luo Z."/>
            <person name="Davy M."/>
            <person name="Cheng C."/>
            <person name="Mcneilage M."/>
            <person name="Scaglione D."/>
            <person name="Liu Y."/>
            <person name="Zhang Q."/>
            <person name="Datson P."/>
            <person name="De Silva N."/>
            <person name="Gardiner S."/>
            <person name="Bassett H."/>
            <person name="Chagne D."/>
            <person name="Mccallum J."/>
            <person name="Dzierzon H."/>
            <person name="Deng C."/>
            <person name="Wang Y.-Y."/>
            <person name="Barron N."/>
            <person name="Manako K."/>
            <person name="Bowen J."/>
            <person name="Foster T."/>
            <person name="Erridge Z."/>
            <person name="Tiffin H."/>
            <person name="Waite C."/>
            <person name="Davies K."/>
            <person name="Grierson E."/>
            <person name="Laing W."/>
            <person name="Kirk R."/>
            <person name="Chen X."/>
            <person name="Wood M."/>
            <person name="Montefiori M."/>
            <person name="Brummell D."/>
            <person name="Schwinn K."/>
            <person name="Catanach A."/>
            <person name="Fullerton C."/>
            <person name="Li D."/>
            <person name="Meiyalaghan S."/>
            <person name="Nieuwenhuizen N."/>
            <person name="Read N."/>
            <person name="Prakash R."/>
            <person name="Hunter D."/>
            <person name="Zhang H."/>
            <person name="Mckenzie M."/>
            <person name="Knabel M."/>
            <person name="Harris A."/>
            <person name="Allan A."/>
            <person name="Chen A."/>
            <person name="Janssen B."/>
            <person name="Plunkett B."/>
            <person name="Dwamena C."/>
            <person name="Voogd C."/>
            <person name="Leif D."/>
            <person name="Lafferty D."/>
            <person name="Souleyre E."/>
            <person name="Varkonyi-Gasic E."/>
            <person name="Gambi F."/>
            <person name="Hanley J."/>
            <person name="Yao J.-L."/>
            <person name="Cheung J."/>
            <person name="David K."/>
            <person name="Warren B."/>
            <person name="Marsh K."/>
            <person name="Snowden K."/>
            <person name="Lin-Wang K."/>
            <person name="Brian L."/>
            <person name="Martinez-Sanchez M."/>
            <person name="Wang M."/>
            <person name="Ileperuma N."/>
            <person name="Macnee N."/>
            <person name="Campin R."/>
            <person name="Mcatee P."/>
            <person name="Drummond R."/>
            <person name="Espley R."/>
            <person name="Ireland H."/>
            <person name="Wu R."/>
            <person name="Atkinson R."/>
            <person name="Karunairetnam S."/>
            <person name="Bulley S."/>
            <person name="Chunkath S."/>
            <person name="Hanley Z."/>
            <person name="Storey R."/>
            <person name="Thrimawithana A."/>
            <person name="Thomson S."/>
            <person name="David C."/>
            <person name="Testolin R."/>
        </authorList>
    </citation>
    <scope>NUCLEOTIDE SEQUENCE [LARGE SCALE GENOMIC DNA]</scope>
    <source>
        <strain evidence="3">cv. Red5</strain>
        <tissue evidence="2">Young leaf</tissue>
    </source>
</reference>
<comment type="caution">
    <text evidence="2">The sequence shown here is derived from an EMBL/GenBank/DDBJ whole genome shotgun (WGS) entry which is preliminary data.</text>
</comment>
<evidence type="ECO:0000313" key="3">
    <source>
        <dbReference type="Proteomes" id="UP000241394"/>
    </source>
</evidence>
<keyword evidence="3" id="KW-1185">Reference proteome</keyword>
<dbReference type="InterPro" id="IPR032675">
    <property type="entry name" value="LRR_dom_sf"/>
</dbReference>